<comment type="caution">
    <text evidence="2">The sequence shown here is derived from an EMBL/GenBank/DDBJ whole genome shotgun (WGS) entry which is preliminary data.</text>
</comment>
<protein>
    <submittedName>
        <fullName evidence="2">Uncharacterized protein</fullName>
    </submittedName>
</protein>
<name>A0ABV2JP37_9STRE</name>
<reference evidence="2 3" key="1">
    <citation type="submission" date="2024-06" db="EMBL/GenBank/DDBJ databases">
        <title>Genomic Encyclopedia of Type Strains, Phase IV (KMG-IV): sequencing the most valuable type-strain genomes for metagenomic binning, comparative biology and taxonomic classification.</title>
        <authorList>
            <person name="Goeker M."/>
        </authorList>
    </citation>
    <scope>NUCLEOTIDE SEQUENCE [LARGE SCALE GENOMIC DNA]</scope>
    <source>
        <strain evidence="2 3">DSM 15349</strain>
    </source>
</reference>
<evidence type="ECO:0000313" key="2">
    <source>
        <dbReference type="EMBL" id="MET3644729.1"/>
    </source>
</evidence>
<feature type="transmembrane region" description="Helical" evidence="1">
    <location>
        <begin position="6"/>
        <end position="39"/>
    </location>
</feature>
<sequence length="76" mass="9238">MTKLQWKLMIVFAFLLFVYSVISKQIILTVFALILGLVISRQNLFKDYDEKQKEKRQYYSQIIEKYRAEKQKETKL</sequence>
<gene>
    <name evidence="2" type="ORF">ABID27_001356</name>
</gene>
<accession>A0ABV2JP37</accession>
<proteinExistence type="predicted"/>
<dbReference type="EMBL" id="JBEPMK010000004">
    <property type="protein sequence ID" value="MET3644729.1"/>
    <property type="molecule type" value="Genomic_DNA"/>
</dbReference>
<evidence type="ECO:0000256" key="1">
    <source>
        <dbReference type="SAM" id="Phobius"/>
    </source>
</evidence>
<dbReference type="RefSeq" id="WP_253364958.1">
    <property type="nucleotide sequence ID" value="NZ_JALJXU010000004.1"/>
</dbReference>
<dbReference type="Proteomes" id="UP001549055">
    <property type="component" value="Unassembled WGS sequence"/>
</dbReference>
<keyword evidence="3" id="KW-1185">Reference proteome</keyword>
<keyword evidence="1" id="KW-0472">Membrane</keyword>
<organism evidence="2 3">
    <name type="scientific">Streptococcus gallinaceus</name>
    <dbReference type="NCBI Taxonomy" id="165758"/>
    <lineage>
        <taxon>Bacteria</taxon>
        <taxon>Bacillati</taxon>
        <taxon>Bacillota</taxon>
        <taxon>Bacilli</taxon>
        <taxon>Lactobacillales</taxon>
        <taxon>Streptococcaceae</taxon>
        <taxon>Streptococcus</taxon>
    </lineage>
</organism>
<keyword evidence="1" id="KW-0812">Transmembrane</keyword>
<evidence type="ECO:0000313" key="3">
    <source>
        <dbReference type="Proteomes" id="UP001549055"/>
    </source>
</evidence>
<keyword evidence="1" id="KW-1133">Transmembrane helix</keyword>